<gene>
    <name evidence="1" type="ORF">DBT_1470</name>
</gene>
<protein>
    <submittedName>
        <fullName evidence="1">Uncharacterized protein</fullName>
    </submittedName>
</protein>
<sequence>MIGQDHPIEEKIRCAKGIYEELSLSLSEAPDIVNLLRQYDEAIEATWNRMNDVGVTRICTVCATQDGGSCCGSGIEKRFDVTLLIINLMMGVSLPERPWDDTGCWFLGPRGCTIRARHTICVNYICKRLNASIAQSDLHTLQEAIAREVELGFFLEEKIKRMLMS</sequence>
<organism evidence="1 2">
    <name type="scientific">Dissulfuribacter thermophilus</name>
    <dbReference type="NCBI Taxonomy" id="1156395"/>
    <lineage>
        <taxon>Bacteria</taxon>
        <taxon>Pseudomonadati</taxon>
        <taxon>Thermodesulfobacteriota</taxon>
        <taxon>Dissulfuribacteria</taxon>
        <taxon>Dissulfuribacterales</taxon>
        <taxon>Dissulfuribacteraceae</taxon>
        <taxon>Dissulfuribacter</taxon>
    </lineage>
</organism>
<evidence type="ECO:0000313" key="2">
    <source>
        <dbReference type="Proteomes" id="UP000093080"/>
    </source>
</evidence>
<accession>A0A1B9F576</accession>
<name>A0A1B9F576_9BACT</name>
<keyword evidence="2" id="KW-1185">Reference proteome</keyword>
<comment type="caution">
    <text evidence="1">The sequence shown here is derived from an EMBL/GenBank/DDBJ whole genome shotgun (WGS) entry which is preliminary data.</text>
</comment>
<proteinExistence type="predicted"/>
<dbReference type="AlphaFoldDB" id="A0A1B9F576"/>
<evidence type="ECO:0000313" key="1">
    <source>
        <dbReference type="EMBL" id="OCC14984.1"/>
    </source>
</evidence>
<dbReference type="EMBL" id="MAGO01000007">
    <property type="protein sequence ID" value="OCC14984.1"/>
    <property type="molecule type" value="Genomic_DNA"/>
</dbReference>
<reference evidence="1 2" key="1">
    <citation type="submission" date="2016-06" db="EMBL/GenBank/DDBJ databases">
        <title>Respiratory ammonification of nitrate coupled to the oxidation of elemental sulfur in deep-sea autotrophic thermophilic bacteria.</title>
        <authorList>
            <person name="Slobodkina G.B."/>
            <person name="Mardanov A.V."/>
            <person name="Ravin N.V."/>
            <person name="Frolova A.A."/>
            <person name="Viryasiv M.B."/>
            <person name="Chernyh N.A."/>
            <person name="Bonch-Osmolovskaya E.A."/>
            <person name="Slobodkin A.I."/>
        </authorList>
    </citation>
    <scope>NUCLEOTIDE SEQUENCE [LARGE SCALE GENOMIC DNA]</scope>
    <source>
        <strain evidence="1 2">S69</strain>
    </source>
</reference>
<dbReference type="STRING" id="1156395.DBT_1470"/>
<dbReference type="Proteomes" id="UP000093080">
    <property type="component" value="Unassembled WGS sequence"/>
</dbReference>